<keyword evidence="10" id="KW-1185">Reference proteome</keyword>
<evidence type="ECO:0000256" key="2">
    <source>
        <dbReference type="ARBA" id="ARBA00023015"/>
    </source>
</evidence>
<reference evidence="9" key="1">
    <citation type="submission" date="2021-06" db="EMBL/GenBank/DDBJ databases">
        <authorList>
            <person name="Kallberg Y."/>
            <person name="Tangrot J."/>
            <person name="Rosling A."/>
        </authorList>
    </citation>
    <scope>NUCLEOTIDE SEQUENCE</scope>
    <source>
        <strain evidence="9">AZ414A</strain>
    </source>
</reference>
<evidence type="ECO:0000313" key="9">
    <source>
        <dbReference type="EMBL" id="CAG8599519.1"/>
    </source>
</evidence>
<feature type="compositionally biased region" description="Low complexity" evidence="7">
    <location>
        <begin position="742"/>
        <end position="761"/>
    </location>
</feature>
<dbReference type="GO" id="GO:0005669">
    <property type="term" value="C:transcription factor TFIID complex"/>
    <property type="evidence" value="ECO:0007669"/>
    <property type="project" value="InterPro"/>
</dbReference>
<evidence type="ECO:0000256" key="5">
    <source>
        <dbReference type="ARBA" id="ARBA00023242"/>
    </source>
</evidence>
<dbReference type="Pfam" id="PF00439">
    <property type="entry name" value="Bromodomain"/>
    <property type="match status" value="1"/>
</dbReference>
<evidence type="ECO:0000256" key="7">
    <source>
        <dbReference type="SAM" id="MobiDB-lite"/>
    </source>
</evidence>
<protein>
    <submittedName>
        <fullName evidence="9">1054_t:CDS:1</fullName>
    </submittedName>
</protein>
<evidence type="ECO:0000313" key="10">
    <source>
        <dbReference type="Proteomes" id="UP000789706"/>
    </source>
</evidence>
<keyword evidence="5" id="KW-0539">Nucleus</keyword>
<dbReference type="GO" id="GO:0004402">
    <property type="term" value="F:histone acetyltransferase activity"/>
    <property type="evidence" value="ECO:0007669"/>
    <property type="project" value="InterPro"/>
</dbReference>
<name>A0A9N9CF35_9GLOM</name>
<dbReference type="OrthoDB" id="5752at2759"/>
<evidence type="ECO:0000256" key="1">
    <source>
        <dbReference type="ARBA" id="ARBA00004123"/>
    </source>
</evidence>
<dbReference type="InterPro" id="IPR001487">
    <property type="entry name" value="Bromodomain"/>
</dbReference>
<dbReference type="SMART" id="SM00297">
    <property type="entry name" value="BROMO"/>
    <property type="match status" value="1"/>
</dbReference>
<dbReference type="EMBL" id="CAJVPK010001830">
    <property type="protein sequence ID" value="CAG8599519.1"/>
    <property type="molecule type" value="Genomic_DNA"/>
</dbReference>
<comment type="subcellular location">
    <subcellularLocation>
        <location evidence="1">Nucleus</location>
    </subcellularLocation>
</comment>
<dbReference type="PANTHER" id="PTHR13900:SF0">
    <property type="entry name" value="TRANSCRIPTION INITIATION FACTOR TFIID SUBUNIT 1"/>
    <property type="match status" value="1"/>
</dbReference>
<feature type="compositionally biased region" description="Basic and acidic residues" evidence="7">
    <location>
        <begin position="659"/>
        <end position="676"/>
    </location>
</feature>
<feature type="domain" description="Bromo" evidence="8">
    <location>
        <begin position="821"/>
        <end position="891"/>
    </location>
</feature>
<gene>
    <name evidence="9" type="ORF">DEBURN_LOCUS9448</name>
</gene>
<dbReference type="AlphaFoldDB" id="A0A9N9CF35"/>
<dbReference type="Proteomes" id="UP000789706">
    <property type="component" value="Unassembled WGS sequence"/>
</dbReference>
<organism evidence="9 10">
    <name type="scientific">Diversispora eburnea</name>
    <dbReference type="NCBI Taxonomy" id="1213867"/>
    <lineage>
        <taxon>Eukaryota</taxon>
        <taxon>Fungi</taxon>
        <taxon>Fungi incertae sedis</taxon>
        <taxon>Mucoromycota</taxon>
        <taxon>Glomeromycotina</taxon>
        <taxon>Glomeromycetes</taxon>
        <taxon>Diversisporales</taxon>
        <taxon>Diversisporaceae</taxon>
        <taxon>Diversispora</taxon>
    </lineage>
</organism>
<feature type="compositionally biased region" description="Basic and acidic residues" evidence="7">
    <location>
        <begin position="692"/>
        <end position="701"/>
    </location>
</feature>
<evidence type="ECO:0000256" key="3">
    <source>
        <dbReference type="ARBA" id="ARBA00023117"/>
    </source>
</evidence>
<keyword evidence="3 6" id="KW-0103">Bromodomain</keyword>
<dbReference type="PRINTS" id="PR00503">
    <property type="entry name" value="BROMODOMAIN"/>
</dbReference>
<dbReference type="InterPro" id="IPR040240">
    <property type="entry name" value="TAF1"/>
</dbReference>
<feature type="non-terminal residue" evidence="9">
    <location>
        <position position="1"/>
    </location>
</feature>
<keyword evidence="2" id="KW-0805">Transcription regulation</keyword>
<dbReference type="InterPro" id="IPR022591">
    <property type="entry name" value="TAF1_HAT_dom"/>
</dbReference>
<feature type="compositionally biased region" description="Polar residues" evidence="7">
    <location>
        <begin position="680"/>
        <end position="691"/>
    </location>
</feature>
<feature type="compositionally biased region" description="Polar residues" evidence="7">
    <location>
        <begin position="553"/>
        <end position="562"/>
    </location>
</feature>
<keyword evidence="4" id="KW-0804">Transcription</keyword>
<accession>A0A9N9CF35</accession>
<dbReference type="PROSITE" id="PS50014">
    <property type="entry name" value="BROMODOMAIN_2"/>
    <property type="match status" value="1"/>
</dbReference>
<evidence type="ECO:0000256" key="4">
    <source>
        <dbReference type="ARBA" id="ARBA00023163"/>
    </source>
</evidence>
<feature type="region of interest" description="Disordered" evidence="7">
    <location>
        <begin position="659"/>
        <end position="817"/>
    </location>
</feature>
<dbReference type="GO" id="GO:0016251">
    <property type="term" value="F:RNA polymerase II general transcription initiation factor activity"/>
    <property type="evidence" value="ECO:0007669"/>
    <property type="project" value="InterPro"/>
</dbReference>
<dbReference type="Pfam" id="PF15288">
    <property type="entry name" value="zf-CCHC_6"/>
    <property type="match status" value="1"/>
</dbReference>
<feature type="compositionally biased region" description="Low complexity" evidence="7">
    <location>
        <begin position="785"/>
        <end position="798"/>
    </location>
</feature>
<dbReference type="GO" id="GO:0051123">
    <property type="term" value="P:RNA polymerase II preinitiation complex assembly"/>
    <property type="evidence" value="ECO:0007669"/>
    <property type="project" value="TreeGrafter"/>
</dbReference>
<comment type="caution">
    <text evidence="9">The sequence shown here is derived from an EMBL/GenBank/DDBJ whole genome shotgun (WGS) entry which is preliminary data.</text>
</comment>
<dbReference type="Gene3D" id="1.20.920.10">
    <property type="entry name" value="Bromodomain-like"/>
    <property type="match status" value="1"/>
</dbReference>
<dbReference type="InterPro" id="IPR041670">
    <property type="entry name" value="Znf-CCHC_6"/>
</dbReference>
<feature type="compositionally biased region" description="Basic and acidic residues" evidence="7">
    <location>
        <begin position="527"/>
        <end position="541"/>
    </location>
</feature>
<evidence type="ECO:0000256" key="6">
    <source>
        <dbReference type="PROSITE-ProRule" id="PRU00035"/>
    </source>
</evidence>
<dbReference type="GO" id="GO:0017025">
    <property type="term" value="F:TBP-class protein binding"/>
    <property type="evidence" value="ECO:0007669"/>
    <property type="project" value="InterPro"/>
</dbReference>
<dbReference type="SUPFAM" id="SSF47370">
    <property type="entry name" value="Bromodomain"/>
    <property type="match status" value="1"/>
</dbReference>
<feature type="region of interest" description="Disordered" evidence="7">
    <location>
        <begin position="494"/>
        <end position="565"/>
    </location>
</feature>
<dbReference type="Pfam" id="PF12157">
    <property type="entry name" value="DUF3591"/>
    <property type="match status" value="2"/>
</dbReference>
<dbReference type="PANTHER" id="PTHR13900">
    <property type="entry name" value="TRANSCRIPTION INITIATION FACTOR TFIID"/>
    <property type="match status" value="1"/>
</dbReference>
<proteinExistence type="predicted"/>
<dbReference type="InterPro" id="IPR036427">
    <property type="entry name" value="Bromodomain-like_sf"/>
</dbReference>
<evidence type="ECO:0000259" key="8">
    <source>
        <dbReference type="PROSITE" id="PS50014"/>
    </source>
</evidence>
<sequence>VDDLGNLDYNLPEIKNLSWNIPENRELDSGEWLNSILWDENEDQAPFARLTLDMNDPNMLFNYSYNSDLPNIQHIQNIQHTYFDIHEKYVRSASVDDNLISIWNIDDEQQQQRDFTRRLHSGQVFIHHSLPALQLHPQYFKTKFTKSDIRASHRPAIQFPLNQEIRFSRIKKSHKKKKNRKVREVMRKPKELSLKENNNFEEYPPILSNVGMGSLLLNYYRKRDSNDSFVPRLDIGDPVILDVMDESPFMNFGNVERVGQTFPMQEVPSPPSRKAKTTANNRIQVAAYRLMRKNKHHLLSQDKLAKPRKKGTPNQGPIWKLKSSIRLPNEVDIRKMLTPEMICLEESMMVGERHLADAGYKPSTIDEEGVNEDMADDSKLALEESKLAIEQQLAPWITTRNFLNATQTNAMLKLHGEGDPTGKGEGFSFIRISMKDIFLKAGENVQEKLAEIENKPKSGHKYNVMEQWKRYNQEIYRIWNAQFSSLSMRDENAINTKSSAGTKRIEYKSGAGQQRRRSQITTSNTRNEVDSDTEMRDREEYIQEDNIPDQDVSRSQSPTSQADFDEVVSVDGSIGSRANYECSSHRNRALVINRLIRSESGEPMWTKTLVTDSSVINAYVRHRQMIEEQAMSAELLEPTNDEEKNKRLKKRIEDQLAKLRRNQERRQQRKAAREAAKAAVSSTENNVTITNPKDKKTETSRRCGNCGQTGHMKTNKKCPRYGLSPIIADNTSISPPPPQPPSSTTSATAGPSGTSGSSIPSDNGPLIVKMGGNKISIITKPSTEKGTQSNKSTKSSSETSKHKRYAPDVDSTNDRKRKRTFSLHDAHPFRQPVTAKIAPDYSGIIKNPIDLSSMEKKNSAGEYNSINDFMNDIKLMVENCKIYNGVDSPYTSCAYEVLDKAKKRQL</sequence>